<dbReference type="RefSeq" id="WP_060821571.1">
    <property type="nucleotide sequence ID" value="NZ_LNJQ01000001.1"/>
</dbReference>
<evidence type="ECO:0000313" key="2">
    <source>
        <dbReference type="EMBL" id="KWZ42124.1"/>
    </source>
</evidence>
<proteinExistence type="predicted"/>
<dbReference type="InterPro" id="IPR029063">
    <property type="entry name" value="SAM-dependent_MTases_sf"/>
</dbReference>
<feature type="domain" description="Methyltransferase type 11" evidence="1">
    <location>
        <begin position="54"/>
        <end position="155"/>
    </location>
</feature>
<accession>A0ABR5TAU5</accession>
<evidence type="ECO:0000313" key="3">
    <source>
        <dbReference type="Proteomes" id="UP000070255"/>
    </source>
</evidence>
<gene>
    <name evidence="2" type="ORF">WS72_03985</name>
</gene>
<evidence type="ECO:0000259" key="1">
    <source>
        <dbReference type="Pfam" id="PF08241"/>
    </source>
</evidence>
<reference evidence="2 3" key="1">
    <citation type="submission" date="2015-11" db="EMBL/GenBank/DDBJ databases">
        <authorList>
            <person name="Sahl J."/>
            <person name="Wagner D."/>
            <person name="Keim P."/>
        </authorList>
    </citation>
    <scope>NUCLEOTIDE SEQUENCE [LARGE SCALE GENOMIC DNA]</scope>
    <source>
        <strain evidence="2 3">BDU18</strain>
    </source>
</reference>
<dbReference type="CDD" id="cd02440">
    <property type="entry name" value="AdoMet_MTases"/>
    <property type="match status" value="1"/>
</dbReference>
<protein>
    <recommendedName>
        <fullName evidence="1">Methyltransferase type 11 domain-containing protein</fullName>
    </recommendedName>
</protein>
<dbReference type="EMBL" id="LNJQ01000001">
    <property type="protein sequence ID" value="KWZ42124.1"/>
    <property type="molecule type" value="Genomic_DNA"/>
</dbReference>
<dbReference type="Gene3D" id="3.40.50.150">
    <property type="entry name" value="Vaccinia Virus protein VP39"/>
    <property type="match status" value="1"/>
</dbReference>
<comment type="caution">
    <text evidence="2">The sequence shown here is derived from an EMBL/GenBank/DDBJ whole genome shotgun (WGS) entry which is preliminary data.</text>
</comment>
<organism evidence="2 3">
    <name type="scientific">Burkholderia savannae</name>
    <dbReference type="NCBI Taxonomy" id="1637837"/>
    <lineage>
        <taxon>Bacteria</taxon>
        <taxon>Pseudomonadati</taxon>
        <taxon>Pseudomonadota</taxon>
        <taxon>Betaproteobacteria</taxon>
        <taxon>Burkholderiales</taxon>
        <taxon>Burkholderiaceae</taxon>
        <taxon>Burkholderia</taxon>
        <taxon>pseudomallei group</taxon>
    </lineage>
</organism>
<sequence>MEDFASYYDVQFSESEETGSIYDPFTVLLKAAHDTRIALLHDLPLGNLKDKVVVDFGTGSWGFACIYPKLHECAFAIGIDISSRAVALSEEKSRTGNFAYGDRFKYLVSDGVTIPLEDHSCDVFFTGECIEHVENTDAFLDEIHRVLKPGGTLILTTPNPHPWFYRTCGLLYAVGPEHIALMSFDELQAYLDPRFDIQTWQGYNSSIHPDFDALVTDPAFAEAWAKACVDNPRDACGFVISAKAKHDYVPRSYKRKKYRLTSDNAHHSGVWTELLIHEQLTAHMTRAPHT</sequence>
<dbReference type="PANTHER" id="PTHR43591">
    <property type="entry name" value="METHYLTRANSFERASE"/>
    <property type="match status" value="1"/>
</dbReference>
<dbReference type="Proteomes" id="UP000070255">
    <property type="component" value="Unassembled WGS sequence"/>
</dbReference>
<name>A0ABR5TAU5_9BURK</name>
<dbReference type="SUPFAM" id="SSF53335">
    <property type="entry name" value="S-adenosyl-L-methionine-dependent methyltransferases"/>
    <property type="match status" value="1"/>
</dbReference>
<keyword evidence="3" id="KW-1185">Reference proteome</keyword>
<dbReference type="Pfam" id="PF08241">
    <property type="entry name" value="Methyltransf_11"/>
    <property type="match status" value="1"/>
</dbReference>
<dbReference type="InterPro" id="IPR013216">
    <property type="entry name" value="Methyltransf_11"/>
</dbReference>